<proteinExistence type="predicted"/>
<evidence type="ECO:0000256" key="1">
    <source>
        <dbReference type="ARBA" id="ARBA00023015"/>
    </source>
</evidence>
<dbReference type="Gene3D" id="1.10.10.10">
    <property type="entry name" value="Winged helix-like DNA-binding domain superfamily/Winged helix DNA-binding domain"/>
    <property type="match status" value="1"/>
</dbReference>
<dbReference type="PANTHER" id="PTHR34580">
    <property type="match status" value="1"/>
</dbReference>
<reference evidence="4" key="1">
    <citation type="journal article" date="2020" name="mSystems">
        <title>Genome- and Community-Level Interaction Insights into Carbon Utilization and Element Cycling Functions of Hydrothermarchaeota in Hydrothermal Sediment.</title>
        <authorList>
            <person name="Zhou Z."/>
            <person name="Liu Y."/>
            <person name="Xu W."/>
            <person name="Pan J."/>
            <person name="Luo Z.H."/>
            <person name="Li M."/>
        </authorList>
    </citation>
    <scope>NUCLEOTIDE SEQUENCE [LARGE SCALE GENOMIC DNA]</scope>
    <source>
        <strain evidence="4">SpSt-143</strain>
    </source>
</reference>
<accession>A0A7V2F803</accession>
<dbReference type="Pfam" id="PF13280">
    <property type="entry name" value="WYL"/>
    <property type="match status" value="1"/>
</dbReference>
<dbReference type="PROSITE" id="PS52050">
    <property type="entry name" value="WYL"/>
    <property type="match status" value="1"/>
</dbReference>
<name>A0A7V2F803_RHOMR</name>
<dbReference type="InterPro" id="IPR026881">
    <property type="entry name" value="WYL_dom"/>
</dbReference>
<dbReference type="SUPFAM" id="SSF46785">
    <property type="entry name" value="Winged helix' DNA-binding domain"/>
    <property type="match status" value="1"/>
</dbReference>
<dbReference type="AlphaFoldDB" id="A0A7V2F803"/>
<evidence type="ECO:0000259" key="3">
    <source>
        <dbReference type="PROSITE" id="PS51000"/>
    </source>
</evidence>
<evidence type="ECO:0000313" key="4">
    <source>
        <dbReference type="EMBL" id="HER96845.1"/>
    </source>
</evidence>
<dbReference type="InterPro" id="IPR001034">
    <property type="entry name" value="DeoR_HTH"/>
</dbReference>
<dbReference type="Pfam" id="PF25583">
    <property type="entry name" value="WCX"/>
    <property type="match status" value="1"/>
</dbReference>
<feature type="domain" description="HTH deoR-type" evidence="3">
    <location>
        <begin position="10"/>
        <end position="67"/>
    </location>
</feature>
<dbReference type="PANTHER" id="PTHR34580:SF1">
    <property type="entry name" value="PROTEIN PAFC"/>
    <property type="match status" value="1"/>
</dbReference>
<organism evidence="4">
    <name type="scientific">Rhodothermus marinus</name>
    <name type="common">Rhodothermus obamensis</name>
    <dbReference type="NCBI Taxonomy" id="29549"/>
    <lineage>
        <taxon>Bacteria</taxon>
        <taxon>Pseudomonadati</taxon>
        <taxon>Rhodothermota</taxon>
        <taxon>Rhodothermia</taxon>
        <taxon>Rhodothermales</taxon>
        <taxon>Rhodothermaceae</taxon>
        <taxon>Rhodothermus</taxon>
    </lineage>
</organism>
<dbReference type="InterPro" id="IPR057727">
    <property type="entry name" value="WCX_dom"/>
</dbReference>
<comment type="caution">
    <text evidence="4">The sequence shown here is derived from an EMBL/GenBank/DDBJ whole genome shotgun (WGS) entry which is preliminary data.</text>
</comment>
<keyword evidence="1" id="KW-0805">Transcription regulation</keyword>
<dbReference type="InterPro" id="IPR036388">
    <property type="entry name" value="WH-like_DNA-bd_sf"/>
</dbReference>
<dbReference type="InterPro" id="IPR036390">
    <property type="entry name" value="WH_DNA-bd_sf"/>
</dbReference>
<protein>
    <submittedName>
        <fullName evidence="4">YafY family transcriptional regulator</fullName>
    </submittedName>
</protein>
<gene>
    <name evidence="4" type="ORF">ENO59_10085</name>
</gene>
<dbReference type="Pfam" id="PF08279">
    <property type="entry name" value="HTH_11"/>
    <property type="match status" value="1"/>
</dbReference>
<sequence>MKLVERTRNRTERLFALTLLLQTRPGMTARQLAEHFGVSRRTIFRDLRALSEANVPLTYSEKGGYEILEGYQLPPLMLTAREAATLLIGMAFIKRQPDASLRADADAVALKIQSVLPRPIREYIDRLQERITIDPYWLQAIQGSDEETGYWYTLSEAIAHQQSVQLAYYVPSRNELTRRKVNPLGLVYYSDHWNLIAYDHLRADIRNFRLDRIEALEVLSERFTPPVGFNLKTYLEAKGAAPEAHAIRLRFSEATYRWARRSIPARVETEHKTPEGVEVTFLFDNLDYLARWLLRYGPEVEVLDPPALRVRMRELALGLAARYS</sequence>
<dbReference type="InterPro" id="IPR013196">
    <property type="entry name" value="HTH_11"/>
</dbReference>
<dbReference type="GO" id="GO:0003700">
    <property type="term" value="F:DNA-binding transcription factor activity"/>
    <property type="evidence" value="ECO:0007669"/>
    <property type="project" value="InterPro"/>
</dbReference>
<keyword evidence="2" id="KW-0804">Transcription</keyword>
<dbReference type="PIRSF" id="PIRSF016838">
    <property type="entry name" value="PafC"/>
    <property type="match status" value="1"/>
</dbReference>
<dbReference type="PROSITE" id="PS51000">
    <property type="entry name" value="HTH_DEOR_2"/>
    <property type="match status" value="1"/>
</dbReference>
<dbReference type="EMBL" id="DSGB01000006">
    <property type="protein sequence ID" value="HER96845.1"/>
    <property type="molecule type" value="Genomic_DNA"/>
</dbReference>
<evidence type="ECO:0000256" key="2">
    <source>
        <dbReference type="ARBA" id="ARBA00023163"/>
    </source>
</evidence>
<dbReference type="InterPro" id="IPR028349">
    <property type="entry name" value="PafC-like"/>
</dbReference>
<dbReference type="InterPro" id="IPR051534">
    <property type="entry name" value="CBASS_pafABC_assoc_protein"/>
</dbReference>